<dbReference type="RefSeq" id="WP_341835257.1">
    <property type="nucleotide sequence ID" value="NZ_CP149822.1"/>
</dbReference>
<organism evidence="2 3">
    <name type="scientific">Chitinophaga pollutisoli</name>
    <dbReference type="NCBI Taxonomy" id="3133966"/>
    <lineage>
        <taxon>Bacteria</taxon>
        <taxon>Pseudomonadati</taxon>
        <taxon>Bacteroidota</taxon>
        <taxon>Chitinophagia</taxon>
        <taxon>Chitinophagales</taxon>
        <taxon>Chitinophagaceae</taxon>
        <taxon>Chitinophaga</taxon>
    </lineage>
</organism>
<accession>A0ABZ2YLR3</accession>
<keyword evidence="2" id="KW-0540">Nuclease</keyword>
<dbReference type="InterPro" id="IPR029464">
    <property type="entry name" value="HSDR_N"/>
</dbReference>
<name>A0ABZ2YLR3_9BACT</name>
<feature type="domain" description="Type I restriction enzyme R protein N-terminal" evidence="1">
    <location>
        <begin position="24"/>
        <end position="120"/>
    </location>
</feature>
<dbReference type="InterPro" id="IPR017035">
    <property type="entry name" value="UCP035009_HsdR_All3000-type"/>
</dbReference>
<reference evidence="3" key="1">
    <citation type="submission" date="2024-03" db="EMBL/GenBank/DDBJ databases">
        <title>Chitinophaga horti sp. nov., isolated from garden soil.</title>
        <authorList>
            <person name="Lee D.S."/>
            <person name="Han D.M."/>
            <person name="Baek J.H."/>
            <person name="Choi D.G."/>
            <person name="Jeon J.H."/>
            <person name="Jeon C.O."/>
        </authorList>
    </citation>
    <scope>NUCLEOTIDE SEQUENCE [LARGE SCALE GENOMIC DNA]</scope>
    <source>
        <strain evidence="3">GPA1</strain>
    </source>
</reference>
<keyword evidence="3" id="KW-1185">Reference proteome</keyword>
<dbReference type="EMBL" id="CP149822">
    <property type="protein sequence ID" value="WZN40334.1"/>
    <property type="molecule type" value="Genomic_DNA"/>
</dbReference>
<sequence length="359" mass="41435">MDFKDIIKQLGDRAVKIKDSVNTEEATKNAFIMPFIQALGYDVFNPLEVTPEYVADLGIKQGEKVDYVIFKDTIPTIIIECKWHGAALDVFNSQLFRYFHVSKAKFGLLTNGFEYRFYTDLVEPNKMDEKPFFTFNLTDIKDNQIEELKKFHKNYYDLETIVNTASDLKYTNELKALIHAELNAPSENFVRHFSKPIYNGMMTGKVIEQFTVLVKKSITQYINDLITERLKSALTKESEVQKNDVEQPVIKQGDVSRVNTTAEELEAFYIVKAILRAKVDGERIHFRDAQSYFAIMLDDNNRKSICRLYLGTTKKAIGLFDADRKESRNELSKIDDIYKFAEQLLNTVSLFETPALSLK</sequence>
<gene>
    <name evidence="2" type="ORF">WJU16_20415</name>
</gene>
<keyword evidence="2" id="KW-0378">Hydrolase</keyword>
<proteinExistence type="predicted"/>
<evidence type="ECO:0000313" key="2">
    <source>
        <dbReference type="EMBL" id="WZN40334.1"/>
    </source>
</evidence>
<dbReference type="PIRSF" id="PIRSF035009">
    <property type="entry name" value="UCP035009_HSDR_N"/>
    <property type="match status" value="1"/>
</dbReference>
<dbReference type="Pfam" id="PF13588">
    <property type="entry name" value="HSDR_N_2"/>
    <property type="match status" value="1"/>
</dbReference>
<keyword evidence="2" id="KW-0255">Endonuclease</keyword>
<protein>
    <submittedName>
        <fullName evidence="2">Type I restriction endonuclease</fullName>
    </submittedName>
</protein>
<evidence type="ECO:0000259" key="1">
    <source>
        <dbReference type="Pfam" id="PF13588"/>
    </source>
</evidence>
<dbReference type="Proteomes" id="UP001485459">
    <property type="component" value="Chromosome"/>
</dbReference>
<evidence type="ECO:0000313" key="3">
    <source>
        <dbReference type="Proteomes" id="UP001485459"/>
    </source>
</evidence>
<dbReference type="GO" id="GO:0004519">
    <property type="term" value="F:endonuclease activity"/>
    <property type="evidence" value="ECO:0007669"/>
    <property type="project" value="UniProtKB-KW"/>
</dbReference>